<sequence length="426" mass="48887">MKVLIITYYWAPAGGSGVQRWLKFVKYLRDFNIEPVIFTVDEANYPITDVSLEKDIPEGIEVVKNPIWEPNNLFSIFKKKGAKTSAGFLDPNPSFAGRIMQYVRANYFIPDARKFWIQPSVKKLKKYLQENKIEAIITTGPPHSLHLIGLQLKRELGVKWIADFRDPWTDIDYFHQLPLTQRSRAKHHQLEQEVLINADVTLVVGETMKKNYEKFSNNIHVITNGYDSEEQKEIEVKLDEKFSITHIGLMNADRNPKIVWETLSELSQENAEFSEDLEIKLIGNIANEVEEELAKYQFKNITRIAYVPHSEVQEHQKASQVLLLAVNKVPSAKGIITGKIFEYLQAKRPILAVGPEDGDLAEILTKTNAGTIVDFDDKAKMKKEIMQLYADYKKGDLQVASKDITQYHRKKLTEQLSIILKQVVNS</sequence>
<gene>
    <name evidence="2" type="ORF">C8N26_2185</name>
</gene>
<dbReference type="Gene3D" id="3.40.50.2000">
    <property type="entry name" value="Glycogen Phosphorylase B"/>
    <property type="match status" value="2"/>
</dbReference>
<dbReference type="Proteomes" id="UP000285780">
    <property type="component" value="Unassembled WGS sequence"/>
</dbReference>
<dbReference type="AlphaFoldDB" id="A0A420DZF0"/>
<dbReference type="SUPFAM" id="SSF53756">
    <property type="entry name" value="UDP-Glycosyltransferase/glycogen phosphorylase"/>
    <property type="match status" value="1"/>
</dbReference>
<protein>
    <submittedName>
        <fullName evidence="2">Glycosyltransferase involved in cell wall biosynthesis</fullName>
    </submittedName>
</protein>
<comment type="caution">
    <text evidence="2">The sequence shown here is derived from an EMBL/GenBank/DDBJ whole genome shotgun (WGS) entry which is preliminary data.</text>
</comment>
<evidence type="ECO:0000259" key="1">
    <source>
        <dbReference type="Pfam" id="PF13439"/>
    </source>
</evidence>
<evidence type="ECO:0000313" key="2">
    <source>
        <dbReference type="EMBL" id="RKF03195.1"/>
    </source>
</evidence>
<accession>A0A420DZF0</accession>
<dbReference type="InterPro" id="IPR028098">
    <property type="entry name" value="Glyco_trans_4-like_N"/>
</dbReference>
<evidence type="ECO:0000313" key="3">
    <source>
        <dbReference type="Proteomes" id="UP000285780"/>
    </source>
</evidence>
<dbReference type="CDD" id="cd03794">
    <property type="entry name" value="GT4_WbuB-like"/>
    <property type="match status" value="1"/>
</dbReference>
<feature type="domain" description="Glycosyltransferase subfamily 4-like N-terminal" evidence="1">
    <location>
        <begin position="102"/>
        <end position="229"/>
    </location>
</feature>
<dbReference type="Pfam" id="PF13439">
    <property type="entry name" value="Glyco_transf_4"/>
    <property type="match status" value="1"/>
</dbReference>
<proteinExistence type="predicted"/>
<organism evidence="2 3">
    <name type="scientific">Tenacibaculum lutimaris</name>
    <dbReference type="NCBI Taxonomy" id="285258"/>
    <lineage>
        <taxon>Bacteria</taxon>
        <taxon>Pseudomonadati</taxon>
        <taxon>Bacteroidota</taxon>
        <taxon>Flavobacteriia</taxon>
        <taxon>Flavobacteriales</taxon>
        <taxon>Flavobacteriaceae</taxon>
        <taxon>Tenacibaculum</taxon>
    </lineage>
</organism>
<reference evidence="2 3" key="1">
    <citation type="submission" date="2018-09" db="EMBL/GenBank/DDBJ databases">
        <title>Genomic Encyclopedia of Archaeal and Bacterial Type Strains, Phase II (KMG-II): from individual species to whole genera.</title>
        <authorList>
            <person name="Goeker M."/>
        </authorList>
    </citation>
    <scope>NUCLEOTIDE SEQUENCE [LARGE SCALE GENOMIC DNA]</scope>
    <source>
        <strain evidence="2 3">DSM 16505</strain>
    </source>
</reference>
<keyword evidence="2" id="KW-0808">Transferase</keyword>
<dbReference type="GO" id="GO:0016757">
    <property type="term" value="F:glycosyltransferase activity"/>
    <property type="evidence" value="ECO:0007669"/>
    <property type="project" value="UniProtKB-ARBA"/>
</dbReference>
<name>A0A420DZF0_9FLAO</name>
<dbReference type="RefSeq" id="WP_170141647.1">
    <property type="nucleotide sequence ID" value="NZ_RAQM01000010.1"/>
</dbReference>
<keyword evidence="3" id="KW-1185">Reference proteome</keyword>
<dbReference type="EMBL" id="RAQM01000010">
    <property type="protein sequence ID" value="RKF03195.1"/>
    <property type="molecule type" value="Genomic_DNA"/>
</dbReference>